<keyword evidence="2" id="KW-0732">Signal</keyword>
<evidence type="ECO:0000256" key="1">
    <source>
        <dbReference type="SAM" id="Phobius"/>
    </source>
</evidence>
<proteinExistence type="predicted"/>
<dbReference type="AlphaFoldDB" id="A0A840NZ93"/>
<keyword evidence="1" id="KW-0812">Transmembrane</keyword>
<evidence type="ECO:0000256" key="2">
    <source>
        <dbReference type="SAM" id="SignalP"/>
    </source>
</evidence>
<evidence type="ECO:0000313" key="3">
    <source>
        <dbReference type="EMBL" id="MBB5131023.1"/>
    </source>
</evidence>
<keyword evidence="1" id="KW-1133">Transmembrane helix</keyword>
<feature type="signal peptide" evidence="2">
    <location>
        <begin position="1"/>
        <end position="28"/>
    </location>
</feature>
<reference evidence="3 4" key="1">
    <citation type="submission" date="2020-08" db="EMBL/GenBank/DDBJ databases">
        <title>Genomic Encyclopedia of Type Strains, Phase IV (KMG-IV): sequencing the most valuable type-strain genomes for metagenomic binning, comparative biology and taxonomic classification.</title>
        <authorList>
            <person name="Goeker M."/>
        </authorList>
    </citation>
    <scope>NUCLEOTIDE SEQUENCE [LARGE SCALE GENOMIC DNA]</scope>
    <source>
        <strain evidence="3 4">DSM 45615</strain>
    </source>
</reference>
<feature type="transmembrane region" description="Helical" evidence="1">
    <location>
        <begin position="210"/>
        <end position="231"/>
    </location>
</feature>
<evidence type="ECO:0000313" key="4">
    <source>
        <dbReference type="Proteomes" id="UP000578449"/>
    </source>
</evidence>
<organism evidence="3 4">
    <name type="scientific">Thermocatellispora tengchongensis</name>
    <dbReference type="NCBI Taxonomy" id="1073253"/>
    <lineage>
        <taxon>Bacteria</taxon>
        <taxon>Bacillati</taxon>
        <taxon>Actinomycetota</taxon>
        <taxon>Actinomycetes</taxon>
        <taxon>Streptosporangiales</taxon>
        <taxon>Streptosporangiaceae</taxon>
        <taxon>Thermocatellispora</taxon>
    </lineage>
</organism>
<comment type="caution">
    <text evidence="3">The sequence shown here is derived from an EMBL/GenBank/DDBJ whole genome shotgun (WGS) entry which is preliminary data.</text>
</comment>
<feature type="chain" id="PRO_5032371507" evidence="2">
    <location>
        <begin position="29"/>
        <end position="255"/>
    </location>
</feature>
<dbReference type="EMBL" id="JACHGN010000002">
    <property type="protein sequence ID" value="MBB5131023.1"/>
    <property type="molecule type" value="Genomic_DNA"/>
</dbReference>
<keyword evidence="4" id="KW-1185">Reference proteome</keyword>
<sequence>MRRVILRAAPAALAALATLAALAVSALAAPARAESAGGWAVTYLDPVPAKWEPRATYTIGFWLLQHGTHPYVGRDLGRVALRFDDGEGTVLEFDAVELREPGHYAAAVALPGRTWRVEALQGWFMPYEIGTLTVPGSLKIEPIPEEFRRSIENQEPQDYWGEVRPPGFPRLAHKVPLPPRPSTTPAAAAVPSAASSGPTTAVVAEPEESWWRPPYAVAAGVLIGALALLALRRSRRLRGQGHAAFSRPPGGTGRP</sequence>
<dbReference type="Proteomes" id="UP000578449">
    <property type="component" value="Unassembled WGS sequence"/>
</dbReference>
<keyword evidence="1" id="KW-0472">Membrane</keyword>
<name>A0A840NZ93_9ACTN</name>
<gene>
    <name evidence="3" type="ORF">HNP84_000729</name>
</gene>
<protein>
    <submittedName>
        <fullName evidence="3">Uncharacterized protein</fullName>
    </submittedName>
</protein>
<accession>A0A840NZ93</accession>
<dbReference type="RefSeq" id="WP_185047894.1">
    <property type="nucleotide sequence ID" value="NZ_BAABIX010000046.1"/>
</dbReference>